<dbReference type="GO" id="GO:0000155">
    <property type="term" value="F:phosphorelay sensor kinase activity"/>
    <property type="evidence" value="ECO:0007669"/>
    <property type="project" value="InterPro"/>
</dbReference>
<name>C4FF91_9BIFI</name>
<feature type="transmembrane region" description="Helical" evidence="9">
    <location>
        <begin position="6"/>
        <end position="24"/>
    </location>
</feature>
<evidence type="ECO:0000313" key="12">
    <source>
        <dbReference type="Proteomes" id="UP000006408"/>
    </source>
</evidence>
<keyword evidence="3" id="KW-0597">Phosphoprotein</keyword>
<proteinExistence type="predicted"/>
<dbReference type="GO" id="GO:0016020">
    <property type="term" value="C:membrane"/>
    <property type="evidence" value="ECO:0007669"/>
    <property type="project" value="InterPro"/>
</dbReference>
<organism evidence="11 12">
    <name type="scientific">Bifidobacterium angulatum DSM 20098 = JCM 7096</name>
    <dbReference type="NCBI Taxonomy" id="518635"/>
    <lineage>
        <taxon>Bacteria</taxon>
        <taxon>Bacillati</taxon>
        <taxon>Actinomycetota</taxon>
        <taxon>Actinomycetes</taxon>
        <taxon>Bifidobacteriales</taxon>
        <taxon>Bifidobacteriaceae</taxon>
        <taxon>Bifidobacterium</taxon>
    </lineage>
</organism>
<gene>
    <name evidence="11" type="ORF">BIFANG_02990</name>
</gene>
<keyword evidence="9" id="KW-0812">Transmembrane</keyword>
<evidence type="ECO:0000313" key="11">
    <source>
        <dbReference type="EMBL" id="EEP21621.1"/>
    </source>
</evidence>
<dbReference type="eggNOG" id="COG4585">
    <property type="taxonomic scope" value="Bacteria"/>
</dbReference>
<protein>
    <recommendedName>
        <fullName evidence="2">histidine kinase</fullName>
        <ecNumber evidence="2">2.7.13.3</ecNumber>
    </recommendedName>
</protein>
<dbReference type="PATRIC" id="fig|518635.7.peg.924"/>
<reference evidence="11" key="1">
    <citation type="submission" date="2009-04" db="EMBL/GenBank/DDBJ databases">
        <authorList>
            <person name="Weinstock G."/>
            <person name="Sodergren E."/>
            <person name="Clifton S."/>
            <person name="Fulton L."/>
            <person name="Fulton B."/>
            <person name="Courtney L."/>
            <person name="Fronick C."/>
            <person name="Harrison M."/>
            <person name="Strong C."/>
            <person name="Farmer C."/>
            <person name="Delahaunty K."/>
            <person name="Markovic C."/>
            <person name="Hall O."/>
            <person name="Minx P."/>
            <person name="Tomlinson C."/>
            <person name="Mitreva M."/>
            <person name="Nelson J."/>
            <person name="Hou S."/>
            <person name="Wollam A."/>
            <person name="Pepin K.H."/>
            <person name="Johnson M."/>
            <person name="Bhonagiri V."/>
            <person name="Nash W.E."/>
            <person name="Warren W."/>
            <person name="Chinwalla A."/>
            <person name="Mardis E.R."/>
            <person name="Wilson R.K."/>
        </authorList>
    </citation>
    <scope>NUCLEOTIDE SEQUENCE [LARGE SCALE GENOMIC DNA]</scope>
    <source>
        <strain evidence="11">DSM 20098</strain>
    </source>
</reference>
<dbReference type="InterPro" id="IPR036890">
    <property type="entry name" value="HATPase_C_sf"/>
</dbReference>
<keyword evidence="9" id="KW-1133">Transmembrane helix</keyword>
<dbReference type="PANTHER" id="PTHR24421:SF10">
    <property type="entry name" value="NITRATE_NITRITE SENSOR PROTEIN NARQ"/>
    <property type="match status" value="1"/>
</dbReference>
<evidence type="ECO:0000256" key="8">
    <source>
        <dbReference type="ARBA" id="ARBA00023012"/>
    </source>
</evidence>
<dbReference type="GO" id="GO:0046983">
    <property type="term" value="F:protein dimerization activity"/>
    <property type="evidence" value="ECO:0007669"/>
    <property type="project" value="InterPro"/>
</dbReference>
<evidence type="ECO:0000259" key="10">
    <source>
        <dbReference type="Pfam" id="PF07730"/>
    </source>
</evidence>
<keyword evidence="12" id="KW-1185">Reference proteome</keyword>
<dbReference type="Pfam" id="PF07730">
    <property type="entry name" value="HisKA_3"/>
    <property type="match status" value="1"/>
</dbReference>
<evidence type="ECO:0000256" key="4">
    <source>
        <dbReference type="ARBA" id="ARBA00022679"/>
    </source>
</evidence>
<keyword evidence="8" id="KW-0902">Two-component regulatory system</keyword>
<dbReference type="InterPro" id="IPR011712">
    <property type="entry name" value="Sig_transdc_His_kin_sub3_dim/P"/>
</dbReference>
<comment type="caution">
    <text evidence="11">The sequence shown here is derived from an EMBL/GenBank/DDBJ whole genome shotgun (WGS) entry which is preliminary data.</text>
</comment>
<keyword evidence="5" id="KW-0547">Nucleotide-binding</keyword>
<dbReference type="AlphaFoldDB" id="C4FF91"/>
<dbReference type="Proteomes" id="UP000006408">
    <property type="component" value="Unassembled WGS sequence"/>
</dbReference>
<accession>C4FF91</accession>
<keyword evidence="7" id="KW-0067">ATP-binding</keyword>
<dbReference type="Gene3D" id="1.20.5.1930">
    <property type="match status" value="1"/>
</dbReference>
<dbReference type="PANTHER" id="PTHR24421">
    <property type="entry name" value="NITRATE/NITRITE SENSOR PROTEIN NARX-RELATED"/>
    <property type="match status" value="1"/>
</dbReference>
<sequence>MVPSHAAAPVCALVLLCIITFMLGTGRRGLVNLAGAWRHAYDERRATTRDLAARLSSSAEERSIAVRMATLNERTRIARDIHDNVGHLLTRAIMQTEASKVVAQARGETDAAQALSDIGITLQEAMSMMRRSVHDLADDGTDFVTMIEDATQCPSTLKVQVTNGIANAPAPVARCCCALIREALANTVHHSHASHAEVTLRDFPAFWQIVVQDDGGNDSGMPGERRSYEHKRGMGLADIEDRVHALNGTCAFGPHGSGWRVFASIPKAGFTLPSASRA</sequence>
<keyword evidence="4" id="KW-0808">Transferase</keyword>
<dbReference type="EMBL" id="ABYS02000004">
    <property type="protein sequence ID" value="EEP21621.1"/>
    <property type="molecule type" value="Genomic_DNA"/>
</dbReference>
<dbReference type="Gene3D" id="3.30.565.10">
    <property type="entry name" value="Histidine kinase-like ATPase, C-terminal domain"/>
    <property type="match status" value="1"/>
</dbReference>
<dbReference type="SUPFAM" id="SSF55874">
    <property type="entry name" value="ATPase domain of HSP90 chaperone/DNA topoisomerase II/histidine kinase"/>
    <property type="match status" value="1"/>
</dbReference>
<evidence type="ECO:0000256" key="5">
    <source>
        <dbReference type="ARBA" id="ARBA00022741"/>
    </source>
</evidence>
<dbReference type="HOGENOM" id="CLU_000445_20_3_11"/>
<evidence type="ECO:0000256" key="6">
    <source>
        <dbReference type="ARBA" id="ARBA00022777"/>
    </source>
</evidence>
<evidence type="ECO:0000256" key="7">
    <source>
        <dbReference type="ARBA" id="ARBA00022840"/>
    </source>
</evidence>
<dbReference type="EC" id="2.7.13.3" evidence="2"/>
<keyword evidence="9" id="KW-0472">Membrane</keyword>
<keyword evidence="6 11" id="KW-0418">Kinase</keyword>
<evidence type="ECO:0000256" key="2">
    <source>
        <dbReference type="ARBA" id="ARBA00012438"/>
    </source>
</evidence>
<dbReference type="CDD" id="cd16917">
    <property type="entry name" value="HATPase_UhpB-NarQ-NarX-like"/>
    <property type="match status" value="1"/>
</dbReference>
<comment type="catalytic activity">
    <reaction evidence="1">
        <text>ATP + protein L-histidine = ADP + protein N-phospho-L-histidine.</text>
        <dbReference type="EC" id="2.7.13.3"/>
    </reaction>
</comment>
<evidence type="ECO:0000256" key="3">
    <source>
        <dbReference type="ARBA" id="ARBA00022553"/>
    </source>
</evidence>
<feature type="domain" description="Signal transduction histidine kinase subgroup 3 dimerisation and phosphoacceptor" evidence="10">
    <location>
        <begin position="73"/>
        <end position="138"/>
    </location>
</feature>
<dbReference type="STRING" id="1683.Bang102_006705"/>
<dbReference type="InterPro" id="IPR050482">
    <property type="entry name" value="Sensor_HK_TwoCompSys"/>
</dbReference>
<evidence type="ECO:0000256" key="1">
    <source>
        <dbReference type="ARBA" id="ARBA00000085"/>
    </source>
</evidence>
<evidence type="ECO:0000256" key="9">
    <source>
        <dbReference type="SAM" id="Phobius"/>
    </source>
</evidence>
<dbReference type="GO" id="GO:0005524">
    <property type="term" value="F:ATP binding"/>
    <property type="evidence" value="ECO:0007669"/>
    <property type="project" value="UniProtKB-KW"/>
</dbReference>